<evidence type="ECO:0000256" key="2">
    <source>
        <dbReference type="ARBA" id="ARBA00023043"/>
    </source>
</evidence>
<evidence type="ECO:0000256" key="1">
    <source>
        <dbReference type="ARBA" id="ARBA00022737"/>
    </source>
</evidence>
<feature type="repeat" description="ANK" evidence="3">
    <location>
        <begin position="55"/>
        <end position="87"/>
    </location>
</feature>
<dbReference type="PRINTS" id="PR01415">
    <property type="entry name" value="ANKYRIN"/>
</dbReference>
<keyword evidence="5" id="KW-1185">Reference proteome</keyword>
<accession>A0A0N4UY24</accession>
<organism evidence="6">
    <name type="scientific">Enterobius vermicularis</name>
    <name type="common">Human pinworm</name>
    <dbReference type="NCBI Taxonomy" id="51028"/>
    <lineage>
        <taxon>Eukaryota</taxon>
        <taxon>Metazoa</taxon>
        <taxon>Ecdysozoa</taxon>
        <taxon>Nematoda</taxon>
        <taxon>Chromadorea</taxon>
        <taxon>Rhabditida</taxon>
        <taxon>Spirurina</taxon>
        <taxon>Oxyuridomorpha</taxon>
        <taxon>Oxyuroidea</taxon>
        <taxon>Oxyuridae</taxon>
        <taxon>Enterobius</taxon>
    </lineage>
</organism>
<dbReference type="PROSITE" id="PS50297">
    <property type="entry name" value="ANK_REP_REGION"/>
    <property type="match status" value="3"/>
</dbReference>
<dbReference type="EMBL" id="UXUI01007331">
    <property type="protein sequence ID" value="VDD87027.1"/>
    <property type="molecule type" value="Genomic_DNA"/>
</dbReference>
<dbReference type="InterPro" id="IPR002110">
    <property type="entry name" value="Ankyrin_rpt"/>
</dbReference>
<evidence type="ECO:0000313" key="5">
    <source>
        <dbReference type="Proteomes" id="UP000274131"/>
    </source>
</evidence>
<protein>
    <submittedName>
        <fullName evidence="6">ANK_REP_REGION domain-containing protein</fullName>
    </submittedName>
</protein>
<dbReference type="Gene3D" id="1.25.40.20">
    <property type="entry name" value="Ankyrin repeat-containing domain"/>
    <property type="match status" value="3"/>
</dbReference>
<keyword evidence="1" id="KW-0677">Repeat</keyword>
<dbReference type="PANTHER" id="PTHR24198">
    <property type="entry name" value="ANKYRIN REPEAT AND PROTEIN KINASE DOMAIN-CONTAINING PROTEIN"/>
    <property type="match status" value="1"/>
</dbReference>
<dbReference type="OrthoDB" id="20872at2759"/>
<dbReference type="PROSITE" id="PS50088">
    <property type="entry name" value="ANK_REPEAT"/>
    <property type="match status" value="4"/>
</dbReference>
<dbReference type="Pfam" id="PF12796">
    <property type="entry name" value="Ank_2"/>
    <property type="match status" value="2"/>
</dbReference>
<dbReference type="AlphaFoldDB" id="A0A0N4UY24"/>
<evidence type="ECO:0000313" key="6">
    <source>
        <dbReference type="WBParaSite" id="EVEC_0000246201-mRNA-1"/>
    </source>
</evidence>
<name>A0A0N4UY24_ENTVE</name>
<evidence type="ECO:0000256" key="3">
    <source>
        <dbReference type="PROSITE-ProRule" id="PRU00023"/>
    </source>
</evidence>
<dbReference type="SUPFAM" id="SSF48403">
    <property type="entry name" value="Ankyrin repeat"/>
    <property type="match status" value="1"/>
</dbReference>
<keyword evidence="2 3" id="KW-0040">ANK repeat</keyword>
<feature type="repeat" description="ANK" evidence="3">
    <location>
        <begin position="154"/>
        <end position="186"/>
    </location>
</feature>
<gene>
    <name evidence="4" type="ORF">EVEC_LOCUS2170</name>
</gene>
<dbReference type="Proteomes" id="UP000274131">
    <property type="component" value="Unassembled WGS sequence"/>
</dbReference>
<dbReference type="STRING" id="51028.A0A0N4UY24"/>
<feature type="repeat" description="ANK" evidence="3">
    <location>
        <begin position="88"/>
        <end position="120"/>
    </location>
</feature>
<reference evidence="4 5" key="2">
    <citation type="submission" date="2018-10" db="EMBL/GenBank/DDBJ databases">
        <authorList>
            <consortium name="Pathogen Informatics"/>
        </authorList>
    </citation>
    <scope>NUCLEOTIDE SEQUENCE [LARGE SCALE GENOMIC DNA]</scope>
</reference>
<dbReference type="SMART" id="SM00248">
    <property type="entry name" value="ANK"/>
    <property type="match status" value="4"/>
</dbReference>
<evidence type="ECO:0000313" key="4">
    <source>
        <dbReference type="EMBL" id="VDD87027.1"/>
    </source>
</evidence>
<dbReference type="InterPro" id="IPR036770">
    <property type="entry name" value="Ankyrin_rpt-contain_sf"/>
</dbReference>
<dbReference type="GO" id="GO:0005737">
    <property type="term" value="C:cytoplasm"/>
    <property type="evidence" value="ECO:0007669"/>
    <property type="project" value="TreeGrafter"/>
</dbReference>
<reference evidence="6" key="1">
    <citation type="submission" date="2017-02" db="UniProtKB">
        <authorList>
            <consortium name="WormBaseParasite"/>
        </authorList>
    </citation>
    <scope>IDENTIFICATION</scope>
</reference>
<sequence>MECDYSNQMLEYARTGDLQNIRRLLEQRTKFGKEKTIEAMVGDTEDWLHEQHLNRLKAALFIASERGHLNVVQFLVEDGIDPGIKNKDGETPTYIASKKNHWKVVQCLIENGADVSVEESLKGTSLHIASREGCLKVVKCLLNNGADVDAKTENGWTPLHWASIEGHSEVMKCLLENRANINATGSNDTDFPNGFCFLS</sequence>
<dbReference type="WBParaSite" id="EVEC_0000246201-mRNA-1">
    <property type="protein sequence ID" value="EVEC_0000246201-mRNA-1"/>
    <property type="gene ID" value="EVEC_0000246201"/>
</dbReference>
<dbReference type="PANTHER" id="PTHR24198:SF165">
    <property type="entry name" value="ANKYRIN REPEAT-CONTAINING PROTEIN-RELATED"/>
    <property type="match status" value="1"/>
</dbReference>
<proteinExistence type="predicted"/>
<feature type="repeat" description="ANK" evidence="3">
    <location>
        <begin position="121"/>
        <end position="153"/>
    </location>
</feature>